<evidence type="ECO:0000259" key="2">
    <source>
        <dbReference type="PROSITE" id="PS50110"/>
    </source>
</evidence>
<proteinExistence type="predicted"/>
<dbReference type="Pfam" id="PF00072">
    <property type="entry name" value="Response_reg"/>
    <property type="match status" value="1"/>
</dbReference>
<dbReference type="Gene3D" id="3.20.20.450">
    <property type="entry name" value="EAL domain"/>
    <property type="match status" value="1"/>
</dbReference>
<feature type="domain" description="EAL" evidence="3">
    <location>
        <begin position="125"/>
        <end position="378"/>
    </location>
</feature>
<keyword evidence="5" id="KW-1185">Reference proteome</keyword>
<evidence type="ECO:0000313" key="4">
    <source>
        <dbReference type="EMBL" id="MDR5891525.1"/>
    </source>
</evidence>
<dbReference type="Pfam" id="PF00563">
    <property type="entry name" value="EAL"/>
    <property type="match status" value="1"/>
</dbReference>
<dbReference type="SMART" id="SM00448">
    <property type="entry name" value="REC"/>
    <property type="match status" value="1"/>
</dbReference>
<dbReference type="Gene3D" id="3.40.50.2300">
    <property type="match status" value="1"/>
</dbReference>
<dbReference type="PANTHER" id="PTHR33121:SF79">
    <property type="entry name" value="CYCLIC DI-GMP PHOSPHODIESTERASE PDED-RELATED"/>
    <property type="match status" value="1"/>
</dbReference>
<dbReference type="PROSITE" id="PS50110">
    <property type="entry name" value="RESPONSE_REGULATORY"/>
    <property type="match status" value="1"/>
</dbReference>
<evidence type="ECO:0000313" key="5">
    <source>
        <dbReference type="Proteomes" id="UP001252270"/>
    </source>
</evidence>
<dbReference type="PANTHER" id="PTHR33121">
    <property type="entry name" value="CYCLIC DI-GMP PHOSPHODIESTERASE PDEF"/>
    <property type="match status" value="1"/>
</dbReference>
<dbReference type="SMART" id="SM00052">
    <property type="entry name" value="EAL"/>
    <property type="match status" value="1"/>
</dbReference>
<dbReference type="EMBL" id="JARWAL010000001">
    <property type="protein sequence ID" value="MDR5891525.1"/>
    <property type="molecule type" value="Genomic_DNA"/>
</dbReference>
<dbReference type="CDD" id="cd01948">
    <property type="entry name" value="EAL"/>
    <property type="match status" value="1"/>
</dbReference>
<dbReference type="InterPro" id="IPR001789">
    <property type="entry name" value="Sig_transdc_resp-reg_receiver"/>
</dbReference>
<sequence length="401" mass="44385">MRCLIIDDDPTMLALVASLLARRGHDIETSEGLEPLEASPDRLDVDLVILDYRLGSATGLDVIRLLMTRQESPAVILLSGADRERVMGAVTLGRSAGIRMLGALEKPLDARALLRIVDQLQASRGQIASREIHSALTQGHFLLAYQPKLCLASGRITGVEALARWQDPERGLVAPDRFISVAEQDGQIIPLTWQLFEQALAQQHRWTRAGIHLDLAINLSPAVLESDDFLDSLLRHVERHGVAPSSLTLELTETRGIRDLSRAHDHLVHLREFGFGIAIDDFGTGNASMLQLYRLPFTQLKIDRAFVGECHADPKAREIILMVVELATRLGLDVVGEGIETWEQGRLLQEAGCHAGQGYLFAKPMYAEDFDAWHACYSGTSPKENAPWPTIQQQILPCLPR</sequence>
<dbReference type="SUPFAM" id="SSF141868">
    <property type="entry name" value="EAL domain-like"/>
    <property type="match status" value="1"/>
</dbReference>
<keyword evidence="1" id="KW-0597">Phosphoprotein</keyword>
<dbReference type="PROSITE" id="PS50883">
    <property type="entry name" value="EAL"/>
    <property type="match status" value="1"/>
</dbReference>
<gene>
    <name evidence="4" type="ORF">QC820_01755</name>
</gene>
<dbReference type="InterPro" id="IPR050706">
    <property type="entry name" value="Cyclic-di-GMP_PDE-like"/>
</dbReference>
<dbReference type="InterPro" id="IPR001633">
    <property type="entry name" value="EAL_dom"/>
</dbReference>
<dbReference type="Proteomes" id="UP001252270">
    <property type="component" value="Unassembled WGS sequence"/>
</dbReference>
<reference evidence="4 5" key="1">
    <citation type="submission" date="2023-04" db="EMBL/GenBank/DDBJ databases">
        <title>A long-awaited taxogenomic arrangement of the family Halomonadaceae.</title>
        <authorList>
            <person name="De La Haba R."/>
            <person name="Chuvochina M."/>
            <person name="Wittouck S."/>
            <person name="Arahal D.R."/>
            <person name="Sanchez-Porro C."/>
            <person name="Hugenholtz P."/>
            <person name="Ventosa A."/>
        </authorList>
    </citation>
    <scope>NUCLEOTIDE SEQUENCE [LARGE SCALE GENOMIC DNA]</scope>
    <source>
        <strain evidence="4 5">DSM 17332</strain>
    </source>
</reference>
<protein>
    <submittedName>
        <fullName evidence="4">EAL domain-containing response regulator</fullName>
    </submittedName>
</protein>
<feature type="modified residue" description="4-aspartylphosphate" evidence="1">
    <location>
        <position position="51"/>
    </location>
</feature>
<dbReference type="RefSeq" id="WP_309635542.1">
    <property type="nucleotide sequence ID" value="NZ_JARWAL010000001.1"/>
</dbReference>
<dbReference type="InterPro" id="IPR011006">
    <property type="entry name" value="CheY-like_superfamily"/>
</dbReference>
<feature type="domain" description="Response regulatory" evidence="2">
    <location>
        <begin position="2"/>
        <end position="121"/>
    </location>
</feature>
<organism evidence="4 5">
    <name type="scientific">Halomonas mongoliensis</name>
    <dbReference type="NCBI Taxonomy" id="321265"/>
    <lineage>
        <taxon>Bacteria</taxon>
        <taxon>Pseudomonadati</taxon>
        <taxon>Pseudomonadota</taxon>
        <taxon>Gammaproteobacteria</taxon>
        <taxon>Oceanospirillales</taxon>
        <taxon>Halomonadaceae</taxon>
        <taxon>Halomonas</taxon>
    </lineage>
</organism>
<evidence type="ECO:0000256" key="1">
    <source>
        <dbReference type="PROSITE-ProRule" id="PRU00169"/>
    </source>
</evidence>
<comment type="caution">
    <text evidence="4">The sequence shown here is derived from an EMBL/GenBank/DDBJ whole genome shotgun (WGS) entry which is preliminary data.</text>
</comment>
<dbReference type="InterPro" id="IPR035919">
    <property type="entry name" value="EAL_sf"/>
</dbReference>
<accession>A0ABU1GHP3</accession>
<dbReference type="SUPFAM" id="SSF52172">
    <property type="entry name" value="CheY-like"/>
    <property type="match status" value="1"/>
</dbReference>
<dbReference type="CDD" id="cd00156">
    <property type="entry name" value="REC"/>
    <property type="match status" value="1"/>
</dbReference>
<name>A0ABU1GHP3_9GAMM</name>
<evidence type="ECO:0000259" key="3">
    <source>
        <dbReference type="PROSITE" id="PS50883"/>
    </source>
</evidence>